<comment type="caution">
    <text evidence="2">The sequence shown here is derived from an EMBL/GenBank/DDBJ whole genome shotgun (WGS) entry which is preliminary data.</text>
</comment>
<dbReference type="Proteomes" id="UP000231246">
    <property type="component" value="Unassembled WGS sequence"/>
</dbReference>
<keyword evidence="1" id="KW-0472">Membrane</keyword>
<feature type="transmembrane region" description="Helical" evidence="1">
    <location>
        <begin position="56"/>
        <end position="74"/>
    </location>
</feature>
<name>A0A2H0BUA6_9BACT</name>
<protein>
    <submittedName>
        <fullName evidence="2">Uncharacterized protein</fullName>
    </submittedName>
</protein>
<keyword evidence="1" id="KW-1133">Transmembrane helix</keyword>
<keyword evidence="1" id="KW-0812">Transmembrane</keyword>
<proteinExistence type="predicted"/>
<dbReference type="AlphaFoldDB" id="A0A2H0BUA6"/>
<gene>
    <name evidence="2" type="ORF">COW99_04660</name>
</gene>
<sequence length="130" mass="14097">MVPLTIFNLTIAFVAGFLTFFAGCLAPIAPVYIGFLAGSAPKGLDPKYKKLFTQNALIFTAGFLTVFLILGMTVNTFARSLAIYRPILEKISGILLIIFGVLIFIGQFSVISSFLLQRLGTSTGILELKQ</sequence>
<evidence type="ECO:0000313" key="3">
    <source>
        <dbReference type="Proteomes" id="UP000231246"/>
    </source>
</evidence>
<feature type="transmembrane region" description="Helical" evidence="1">
    <location>
        <begin position="94"/>
        <end position="116"/>
    </location>
</feature>
<accession>A0A2H0BUA6</accession>
<reference evidence="2 3" key="1">
    <citation type="submission" date="2017-09" db="EMBL/GenBank/DDBJ databases">
        <title>Depth-based differentiation of microbial function through sediment-hosted aquifers and enrichment of novel symbionts in the deep terrestrial subsurface.</title>
        <authorList>
            <person name="Probst A.J."/>
            <person name="Ladd B."/>
            <person name="Jarett J.K."/>
            <person name="Geller-Mcgrath D.E."/>
            <person name="Sieber C.M."/>
            <person name="Emerson J.B."/>
            <person name="Anantharaman K."/>
            <person name="Thomas B.C."/>
            <person name="Malmstrom R."/>
            <person name="Stieglmeier M."/>
            <person name="Klingl A."/>
            <person name="Woyke T."/>
            <person name="Ryan C.M."/>
            <person name="Banfield J.F."/>
        </authorList>
    </citation>
    <scope>NUCLEOTIDE SEQUENCE [LARGE SCALE GENOMIC DNA]</scope>
    <source>
        <strain evidence="2">CG22_combo_CG10-13_8_21_14_all_38_20</strain>
    </source>
</reference>
<evidence type="ECO:0000256" key="1">
    <source>
        <dbReference type="SAM" id="Phobius"/>
    </source>
</evidence>
<dbReference type="EMBL" id="PCTA01000030">
    <property type="protein sequence ID" value="PIP61276.1"/>
    <property type="molecule type" value="Genomic_DNA"/>
</dbReference>
<organism evidence="2 3">
    <name type="scientific">Candidatus Roizmanbacteria bacterium CG22_combo_CG10-13_8_21_14_all_38_20</name>
    <dbReference type="NCBI Taxonomy" id="1974862"/>
    <lineage>
        <taxon>Bacteria</taxon>
        <taxon>Candidatus Roizmaniibacteriota</taxon>
    </lineage>
</organism>
<feature type="transmembrane region" description="Helical" evidence="1">
    <location>
        <begin position="6"/>
        <end position="35"/>
    </location>
</feature>
<evidence type="ECO:0000313" key="2">
    <source>
        <dbReference type="EMBL" id="PIP61276.1"/>
    </source>
</evidence>